<sequence>MNLWQVRSNLFGGLAKTMFIKEIEIKKKNKSKKLMGKAGRHRMAGFFIKKSAKFFAKYVVKNIWVVAVILFIVLPRLILGISDLWPKYFKIISEPRNLASVIKNIDLKKLDIGQKAEEIVSAVNDEAIDCTNIAEYWRPDGNIYFEENKIKLKNEGEAGSIFFKDQVSNFLNFEIVFRSFLKSGVNANISFVNKYGGELRYSVGDGDFKTIRSFYLKDFIVEDNKELILLDEINSAEDIGFKVDIVERKNASQALGSLTYYGQEKEFHSLDFGDMIIPRGTYLSVGFGLDAKKEPMVEGAGESYVEIKTCALKENTPSKILN</sequence>
<dbReference type="EMBL" id="MHMQ01000008">
    <property type="protein sequence ID" value="OGZ31023.1"/>
    <property type="molecule type" value="Genomic_DNA"/>
</dbReference>
<comment type="caution">
    <text evidence="1">The sequence shown here is derived from an EMBL/GenBank/DDBJ whole genome shotgun (WGS) entry which is preliminary data.</text>
</comment>
<accession>A0A1G2EZ46</accession>
<name>A0A1G2EZ46_9BACT</name>
<organism evidence="1 2">
    <name type="scientific">Candidatus Niyogibacteria bacterium RIFCSPLOWO2_01_FULL_45_48</name>
    <dbReference type="NCBI Taxonomy" id="1801724"/>
    <lineage>
        <taxon>Bacteria</taxon>
        <taxon>Candidatus Niyogiibacteriota</taxon>
    </lineage>
</organism>
<proteinExistence type="predicted"/>
<reference evidence="1 2" key="1">
    <citation type="journal article" date="2016" name="Nat. Commun.">
        <title>Thousands of microbial genomes shed light on interconnected biogeochemical processes in an aquifer system.</title>
        <authorList>
            <person name="Anantharaman K."/>
            <person name="Brown C.T."/>
            <person name="Hug L.A."/>
            <person name="Sharon I."/>
            <person name="Castelle C.J."/>
            <person name="Probst A.J."/>
            <person name="Thomas B.C."/>
            <person name="Singh A."/>
            <person name="Wilkins M.J."/>
            <person name="Karaoz U."/>
            <person name="Brodie E.L."/>
            <person name="Williams K.H."/>
            <person name="Hubbard S.S."/>
            <person name="Banfield J.F."/>
        </authorList>
    </citation>
    <scope>NUCLEOTIDE SEQUENCE [LARGE SCALE GENOMIC DNA]</scope>
</reference>
<evidence type="ECO:0000313" key="2">
    <source>
        <dbReference type="Proteomes" id="UP000177486"/>
    </source>
</evidence>
<evidence type="ECO:0000313" key="1">
    <source>
        <dbReference type="EMBL" id="OGZ31023.1"/>
    </source>
</evidence>
<gene>
    <name evidence="1" type="ORF">A2931_03390</name>
</gene>
<dbReference type="Proteomes" id="UP000177486">
    <property type="component" value="Unassembled WGS sequence"/>
</dbReference>
<protein>
    <submittedName>
        <fullName evidence="1">Uncharacterized protein</fullName>
    </submittedName>
</protein>
<dbReference type="AlphaFoldDB" id="A0A1G2EZ46"/>